<accession>A0A841GUH9</accession>
<organism evidence="2 3">
    <name type="scientific">Longimicrobium terrae</name>
    <dbReference type="NCBI Taxonomy" id="1639882"/>
    <lineage>
        <taxon>Bacteria</taxon>
        <taxon>Pseudomonadati</taxon>
        <taxon>Gemmatimonadota</taxon>
        <taxon>Longimicrobiia</taxon>
        <taxon>Longimicrobiales</taxon>
        <taxon>Longimicrobiaceae</taxon>
        <taxon>Longimicrobium</taxon>
    </lineage>
</organism>
<evidence type="ECO:0000313" key="2">
    <source>
        <dbReference type="EMBL" id="MBB6070439.1"/>
    </source>
</evidence>
<evidence type="ECO:0000256" key="1">
    <source>
        <dbReference type="SAM" id="MobiDB-lite"/>
    </source>
</evidence>
<reference evidence="2 3" key="1">
    <citation type="submission" date="2020-08" db="EMBL/GenBank/DDBJ databases">
        <title>Genomic Encyclopedia of Type Strains, Phase IV (KMG-IV): sequencing the most valuable type-strain genomes for metagenomic binning, comparative biology and taxonomic classification.</title>
        <authorList>
            <person name="Goeker M."/>
        </authorList>
    </citation>
    <scope>NUCLEOTIDE SEQUENCE [LARGE SCALE GENOMIC DNA]</scope>
    <source>
        <strain evidence="2 3">DSM 29007</strain>
    </source>
</reference>
<dbReference type="AlphaFoldDB" id="A0A841GUH9"/>
<sequence>MDRGPATVNVAGPLCVLTLAMTRHHNRLARLAETRPISDAVRPAGEAADPDGLPGMAVSPAAVFRG</sequence>
<evidence type="ECO:0000313" key="3">
    <source>
        <dbReference type="Proteomes" id="UP000582837"/>
    </source>
</evidence>
<dbReference type="Proteomes" id="UP000582837">
    <property type="component" value="Unassembled WGS sequence"/>
</dbReference>
<dbReference type="EMBL" id="JACHIA010000004">
    <property type="protein sequence ID" value="MBB6070439.1"/>
    <property type="molecule type" value="Genomic_DNA"/>
</dbReference>
<feature type="region of interest" description="Disordered" evidence="1">
    <location>
        <begin position="40"/>
        <end position="66"/>
    </location>
</feature>
<proteinExistence type="predicted"/>
<gene>
    <name evidence="2" type="ORF">HNQ61_002058</name>
</gene>
<name>A0A841GUH9_9BACT</name>
<keyword evidence="3" id="KW-1185">Reference proteome</keyword>
<protein>
    <submittedName>
        <fullName evidence="2">Uncharacterized protein</fullName>
    </submittedName>
</protein>
<comment type="caution">
    <text evidence="2">The sequence shown here is derived from an EMBL/GenBank/DDBJ whole genome shotgun (WGS) entry which is preliminary data.</text>
</comment>